<dbReference type="SMART" id="SM00287">
    <property type="entry name" value="SH3b"/>
    <property type="match status" value="1"/>
</dbReference>
<gene>
    <name evidence="4" type="ORF">IAB74_03380</name>
</gene>
<reference evidence="4" key="2">
    <citation type="journal article" date="2021" name="PeerJ">
        <title>Extensive microbial diversity within the chicken gut microbiome revealed by metagenomics and culture.</title>
        <authorList>
            <person name="Gilroy R."/>
            <person name="Ravi A."/>
            <person name="Getino M."/>
            <person name="Pursley I."/>
            <person name="Horton D.L."/>
            <person name="Alikhan N.F."/>
            <person name="Baker D."/>
            <person name="Gharbi K."/>
            <person name="Hall N."/>
            <person name="Watson M."/>
            <person name="Adriaenssens E.M."/>
            <person name="Foster-Nyarko E."/>
            <person name="Jarju S."/>
            <person name="Secka A."/>
            <person name="Antonio M."/>
            <person name="Oren A."/>
            <person name="Chaudhuri R.R."/>
            <person name="La Ragione R."/>
            <person name="Hildebrand F."/>
            <person name="Pallen M.J."/>
        </authorList>
    </citation>
    <scope>NUCLEOTIDE SEQUENCE</scope>
    <source>
        <strain evidence="4">13361</strain>
    </source>
</reference>
<evidence type="ECO:0000256" key="2">
    <source>
        <dbReference type="ARBA" id="ARBA00023316"/>
    </source>
</evidence>
<dbReference type="PROSITE" id="PS51781">
    <property type="entry name" value="SH3B"/>
    <property type="match status" value="1"/>
</dbReference>
<dbReference type="AlphaFoldDB" id="A0A9D1CLR8"/>
<dbReference type="GO" id="GO:0009253">
    <property type="term" value="P:peptidoglycan catabolic process"/>
    <property type="evidence" value="ECO:0007669"/>
    <property type="project" value="InterPro"/>
</dbReference>
<sequence>MPYLFLSPSTQKANLYVTEGSEQYWMNQLADRMEPYLTASGINVTRNDPGGSAVASIRQSNAGNYDFHLALHSNAAPESLSGQLRGIDAYYYPGSRWGYAMAQLVVDNLKPIYPLPQKVQARASTSIGELRQTRAPSALIELGYHDNREDALWLTGNLEEIAVALCRAVTQYFGLPLLTPRPAEKAVVSTRQSPLNLRGGPGVNFPVLLQMPKGTLIEVLNEYRDWYVVRREGVVGYANRHFITLL</sequence>
<keyword evidence="1" id="KW-0378">Hydrolase</keyword>
<evidence type="ECO:0000256" key="1">
    <source>
        <dbReference type="ARBA" id="ARBA00022801"/>
    </source>
</evidence>
<name>A0A9D1CLR8_9FIRM</name>
<dbReference type="Gene3D" id="3.40.630.40">
    <property type="entry name" value="Zn-dependent exopeptidases"/>
    <property type="match status" value="1"/>
</dbReference>
<dbReference type="Pfam" id="PF08239">
    <property type="entry name" value="SH3_3"/>
    <property type="match status" value="1"/>
</dbReference>
<dbReference type="EMBL" id="DVFK01000050">
    <property type="protein sequence ID" value="HIQ67537.1"/>
    <property type="molecule type" value="Genomic_DNA"/>
</dbReference>
<organism evidence="4 5">
    <name type="scientific">Candidatus Faecousia excrementigallinarum</name>
    <dbReference type="NCBI Taxonomy" id="2840806"/>
    <lineage>
        <taxon>Bacteria</taxon>
        <taxon>Bacillati</taxon>
        <taxon>Bacillota</taxon>
        <taxon>Clostridia</taxon>
        <taxon>Eubacteriales</taxon>
        <taxon>Oscillospiraceae</taxon>
        <taxon>Faecousia</taxon>
    </lineage>
</organism>
<evidence type="ECO:0000313" key="4">
    <source>
        <dbReference type="EMBL" id="HIQ67537.1"/>
    </source>
</evidence>
<dbReference type="GO" id="GO:0071555">
    <property type="term" value="P:cell wall organization"/>
    <property type="evidence" value="ECO:0007669"/>
    <property type="project" value="UniProtKB-KW"/>
</dbReference>
<dbReference type="InterPro" id="IPR002508">
    <property type="entry name" value="MurNAc-LAA_cat"/>
</dbReference>
<comment type="caution">
    <text evidence="4">The sequence shown here is derived from an EMBL/GenBank/DDBJ whole genome shotgun (WGS) entry which is preliminary data.</text>
</comment>
<dbReference type="GO" id="GO:0008745">
    <property type="term" value="F:N-acetylmuramoyl-L-alanine amidase activity"/>
    <property type="evidence" value="ECO:0007669"/>
    <property type="project" value="InterPro"/>
</dbReference>
<keyword evidence="2" id="KW-0961">Cell wall biogenesis/degradation</keyword>
<evidence type="ECO:0000259" key="3">
    <source>
        <dbReference type="PROSITE" id="PS51781"/>
    </source>
</evidence>
<evidence type="ECO:0000313" key="5">
    <source>
        <dbReference type="Proteomes" id="UP000886796"/>
    </source>
</evidence>
<reference evidence="4" key="1">
    <citation type="submission" date="2020-10" db="EMBL/GenBank/DDBJ databases">
        <authorList>
            <person name="Gilroy R."/>
        </authorList>
    </citation>
    <scope>NUCLEOTIDE SEQUENCE</scope>
    <source>
        <strain evidence="4">13361</strain>
    </source>
</reference>
<dbReference type="Pfam" id="PF01520">
    <property type="entry name" value="Amidase_3"/>
    <property type="match status" value="1"/>
</dbReference>
<accession>A0A9D1CLR8</accession>
<dbReference type="SMART" id="SM00646">
    <property type="entry name" value="Ami_3"/>
    <property type="match status" value="1"/>
</dbReference>
<protein>
    <submittedName>
        <fullName evidence="4">N-acetylmuramoyl-L-alanine amidase</fullName>
    </submittedName>
</protein>
<dbReference type="SUPFAM" id="SSF53187">
    <property type="entry name" value="Zn-dependent exopeptidases"/>
    <property type="match status" value="1"/>
</dbReference>
<dbReference type="Proteomes" id="UP000886796">
    <property type="component" value="Unassembled WGS sequence"/>
</dbReference>
<dbReference type="InterPro" id="IPR003646">
    <property type="entry name" value="SH3-like_bac-type"/>
</dbReference>
<dbReference type="Gene3D" id="2.30.30.40">
    <property type="entry name" value="SH3 Domains"/>
    <property type="match status" value="1"/>
</dbReference>
<feature type="domain" description="SH3b" evidence="3">
    <location>
        <begin position="183"/>
        <end position="246"/>
    </location>
</feature>
<proteinExistence type="predicted"/>